<evidence type="ECO:0000313" key="2">
    <source>
        <dbReference type="EMBL" id="KZV44009.1"/>
    </source>
</evidence>
<feature type="compositionally biased region" description="Basic and acidic residues" evidence="1">
    <location>
        <begin position="1"/>
        <end position="11"/>
    </location>
</feature>
<gene>
    <name evidence="2" type="ORF">F511_31184</name>
</gene>
<evidence type="ECO:0000256" key="1">
    <source>
        <dbReference type="SAM" id="MobiDB-lite"/>
    </source>
</evidence>
<dbReference type="EMBL" id="KQ997549">
    <property type="protein sequence ID" value="KZV44009.1"/>
    <property type="molecule type" value="Genomic_DNA"/>
</dbReference>
<organism evidence="2 3">
    <name type="scientific">Dorcoceras hygrometricum</name>
    <dbReference type="NCBI Taxonomy" id="472368"/>
    <lineage>
        <taxon>Eukaryota</taxon>
        <taxon>Viridiplantae</taxon>
        <taxon>Streptophyta</taxon>
        <taxon>Embryophyta</taxon>
        <taxon>Tracheophyta</taxon>
        <taxon>Spermatophyta</taxon>
        <taxon>Magnoliopsida</taxon>
        <taxon>eudicotyledons</taxon>
        <taxon>Gunneridae</taxon>
        <taxon>Pentapetalae</taxon>
        <taxon>asterids</taxon>
        <taxon>lamiids</taxon>
        <taxon>Lamiales</taxon>
        <taxon>Gesneriaceae</taxon>
        <taxon>Didymocarpoideae</taxon>
        <taxon>Trichosporeae</taxon>
        <taxon>Loxocarpinae</taxon>
        <taxon>Dorcoceras</taxon>
    </lineage>
</organism>
<keyword evidence="3" id="KW-1185">Reference proteome</keyword>
<name>A0A2Z7CH95_9LAMI</name>
<dbReference type="Proteomes" id="UP000250235">
    <property type="component" value="Unassembled WGS sequence"/>
</dbReference>
<protein>
    <submittedName>
        <fullName evidence="2">Uncharacterized protein</fullName>
    </submittedName>
</protein>
<proteinExistence type="predicted"/>
<reference evidence="2 3" key="1">
    <citation type="journal article" date="2015" name="Proc. Natl. Acad. Sci. U.S.A.">
        <title>The resurrection genome of Boea hygrometrica: A blueprint for survival of dehydration.</title>
        <authorList>
            <person name="Xiao L."/>
            <person name="Yang G."/>
            <person name="Zhang L."/>
            <person name="Yang X."/>
            <person name="Zhao S."/>
            <person name="Ji Z."/>
            <person name="Zhou Q."/>
            <person name="Hu M."/>
            <person name="Wang Y."/>
            <person name="Chen M."/>
            <person name="Xu Y."/>
            <person name="Jin H."/>
            <person name="Xiao X."/>
            <person name="Hu G."/>
            <person name="Bao F."/>
            <person name="Hu Y."/>
            <person name="Wan P."/>
            <person name="Li L."/>
            <person name="Deng X."/>
            <person name="Kuang T."/>
            <person name="Xiang C."/>
            <person name="Zhu J.K."/>
            <person name="Oliver M.J."/>
            <person name="He Y."/>
        </authorList>
    </citation>
    <scope>NUCLEOTIDE SEQUENCE [LARGE SCALE GENOMIC DNA]</scope>
    <source>
        <strain evidence="3">cv. XS01</strain>
    </source>
</reference>
<accession>A0A2Z7CH95</accession>
<sequence>MPAATDHRSEGFESVSGVAPPMLKSGSSVERKREQVNERMRVCLMRGQNLARRDLGCIGPRVILEPSVVGRASSDLLGPRVPRTSLNPVLALTVRVPEVLVGLDLPTGIAYNAELVGLEVPMKRAVRNWTLVAELIGLMRLRRRATRVASVELDFECRAGGLQPQATVSSPFSVHDEDFVGRIGPLVGGLRLVLQSSTWLFELSGGLETRGFGSSE</sequence>
<evidence type="ECO:0000313" key="3">
    <source>
        <dbReference type="Proteomes" id="UP000250235"/>
    </source>
</evidence>
<feature type="region of interest" description="Disordered" evidence="1">
    <location>
        <begin position="1"/>
        <end position="33"/>
    </location>
</feature>
<dbReference type="AlphaFoldDB" id="A0A2Z7CH95"/>